<dbReference type="GO" id="GO:0004523">
    <property type="term" value="F:RNA-DNA hybrid ribonuclease activity"/>
    <property type="evidence" value="ECO:0007669"/>
    <property type="project" value="InterPro"/>
</dbReference>
<reference evidence="3 4" key="1">
    <citation type="journal article" date="2018" name="Nat. Genet.">
        <title>The Rosa genome provides new insights in the design of modern roses.</title>
        <authorList>
            <person name="Bendahmane M."/>
        </authorList>
    </citation>
    <scope>NUCLEOTIDE SEQUENCE [LARGE SCALE GENOMIC DNA]</scope>
    <source>
        <strain evidence="4">cv. Old Blush</strain>
    </source>
</reference>
<dbReference type="GO" id="GO:0003676">
    <property type="term" value="F:nucleic acid binding"/>
    <property type="evidence" value="ECO:0007669"/>
    <property type="project" value="InterPro"/>
</dbReference>
<dbReference type="PANTHER" id="PTHR47723">
    <property type="entry name" value="OS05G0353850 PROTEIN"/>
    <property type="match status" value="1"/>
</dbReference>
<dbReference type="SUPFAM" id="SSF53098">
    <property type="entry name" value="Ribonuclease H-like"/>
    <property type="match status" value="1"/>
</dbReference>
<dbReference type="PANTHER" id="PTHR47723:SF23">
    <property type="entry name" value="REVERSE TRANSCRIPTASE-LIKE PROTEIN"/>
    <property type="match status" value="1"/>
</dbReference>
<dbReference type="InterPro" id="IPR012337">
    <property type="entry name" value="RNaseH-like_sf"/>
</dbReference>
<dbReference type="STRING" id="74649.A0A2P6S4G7"/>
<organism evidence="3 4">
    <name type="scientific">Rosa chinensis</name>
    <name type="common">China rose</name>
    <dbReference type="NCBI Taxonomy" id="74649"/>
    <lineage>
        <taxon>Eukaryota</taxon>
        <taxon>Viridiplantae</taxon>
        <taxon>Streptophyta</taxon>
        <taxon>Embryophyta</taxon>
        <taxon>Tracheophyta</taxon>
        <taxon>Spermatophyta</taxon>
        <taxon>Magnoliopsida</taxon>
        <taxon>eudicotyledons</taxon>
        <taxon>Gunneridae</taxon>
        <taxon>Pentapetalae</taxon>
        <taxon>rosids</taxon>
        <taxon>fabids</taxon>
        <taxon>Rosales</taxon>
        <taxon>Rosaceae</taxon>
        <taxon>Rosoideae</taxon>
        <taxon>Rosoideae incertae sedis</taxon>
        <taxon>Rosa</taxon>
    </lineage>
</organism>
<dbReference type="Gene3D" id="3.30.420.10">
    <property type="entry name" value="Ribonuclease H-like superfamily/Ribonuclease H"/>
    <property type="match status" value="1"/>
</dbReference>
<dbReference type="AlphaFoldDB" id="A0A2P6S4G7"/>
<dbReference type="CDD" id="cd06222">
    <property type="entry name" value="RNase_H_like"/>
    <property type="match status" value="1"/>
</dbReference>
<evidence type="ECO:0000259" key="2">
    <source>
        <dbReference type="Pfam" id="PF13966"/>
    </source>
</evidence>
<dbReference type="InterPro" id="IPR053151">
    <property type="entry name" value="RNase_H-like"/>
</dbReference>
<dbReference type="InterPro" id="IPR044730">
    <property type="entry name" value="RNase_H-like_dom_plant"/>
</dbReference>
<evidence type="ECO:0000313" key="3">
    <source>
        <dbReference type="EMBL" id="PRQ53570.1"/>
    </source>
</evidence>
<feature type="domain" description="Reverse transcriptase zinc-binding" evidence="2">
    <location>
        <begin position="123"/>
        <end position="206"/>
    </location>
</feature>
<feature type="domain" description="RNase H type-1" evidence="1">
    <location>
        <begin position="333"/>
        <end position="451"/>
    </location>
</feature>
<protein>
    <submittedName>
        <fullName evidence="3">Putative ribonuclease H-like domain, reverse transcriptase zinc-binding domain-containing protein</fullName>
    </submittedName>
</protein>
<keyword evidence="3" id="KW-0695">RNA-directed DNA polymerase</keyword>
<comment type="caution">
    <text evidence="3">The sequence shown here is derived from an EMBL/GenBank/DDBJ whole genome shotgun (WGS) entry which is preliminary data.</text>
</comment>
<proteinExistence type="predicted"/>
<evidence type="ECO:0000259" key="1">
    <source>
        <dbReference type="Pfam" id="PF13456"/>
    </source>
</evidence>
<dbReference type="GO" id="GO:0003964">
    <property type="term" value="F:RNA-directed DNA polymerase activity"/>
    <property type="evidence" value="ECO:0007669"/>
    <property type="project" value="UniProtKB-KW"/>
</dbReference>
<dbReference type="InterPro" id="IPR026960">
    <property type="entry name" value="RVT-Znf"/>
</dbReference>
<dbReference type="InterPro" id="IPR036397">
    <property type="entry name" value="RNaseH_sf"/>
</dbReference>
<gene>
    <name evidence="3" type="ORF">RchiOBHm_Chr2g0167951</name>
</gene>
<dbReference type="Gramene" id="PRQ53570">
    <property type="protein sequence ID" value="PRQ53570"/>
    <property type="gene ID" value="RchiOBHm_Chr2g0167951"/>
</dbReference>
<dbReference type="OMA" id="WAIDTEL"/>
<evidence type="ECO:0000313" key="4">
    <source>
        <dbReference type="Proteomes" id="UP000238479"/>
    </source>
</evidence>
<name>A0A2P6S4G7_ROSCH</name>
<dbReference type="Proteomes" id="UP000238479">
    <property type="component" value="Chromosome 2"/>
</dbReference>
<keyword evidence="3" id="KW-0548">Nucleotidyltransferase</keyword>
<accession>A0A2P6S4G7</accession>
<sequence length="485" mass="55574">MLGRCLSCVHLYQFSARSVCLKKLWPRLSEGVQWLVGNGNSIRFWRDNWLGETIASSLNYVQEVQKLLNDKVSCFIANGRWNLPSSFCRTLPTLAQSIHSIELPEEPSPDQVIWSETASGSLTSSDAYNALDPPTPGPSWCKHIWHAAIQPRKSVTTWKVLHGKIQTDDFLQIRGTCLCSRCLLCGSNSESRIHLFQTCEIASSLWHWLRHLFRLRFPPGTSLRDFFLDNLLSSLDYSSRLLWYIVVCNLLWCIWQERNKIKFDGGTFCLPRFKQFFTLSLRESVRLIFASSSRASTAAPIFGLLGISPLRPMAPRYIPVTWTPPPENWFKANSDGSFRDPNHAGFGGIFRNSEAAFLGAFSCKAIVPWAIDTELLAVMAVVKVARDRNWFPLWLETDSMLVMHYLKNPSRVPWRLRTRWKNCVASISQLQVHISHIYREGNRVADKLANFGATNDNPTWWDSIPPFLLSSFGHDYSAQMDYRFR</sequence>
<dbReference type="Pfam" id="PF13966">
    <property type="entry name" value="zf-RVT"/>
    <property type="match status" value="1"/>
</dbReference>
<dbReference type="EMBL" id="PDCK01000040">
    <property type="protein sequence ID" value="PRQ53570.1"/>
    <property type="molecule type" value="Genomic_DNA"/>
</dbReference>
<dbReference type="Pfam" id="PF13456">
    <property type="entry name" value="RVT_3"/>
    <property type="match status" value="1"/>
</dbReference>
<keyword evidence="3" id="KW-0808">Transferase</keyword>
<dbReference type="InterPro" id="IPR002156">
    <property type="entry name" value="RNaseH_domain"/>
</dbReference>
<keyword evidence="4" id="KW-1185">Reference proteome</keyword>